<organism evidence="1 2">
    <name type="scientific">Dipteronia sinensis</name>
    <dbReference type="NCBI Taxonomy" id="43782"/>
    <lineage>
        <taxon>Eukaryota</taxon>
        <taxon>Viridiplantae</taxon>
        <taxon>Streptophyta</taxon>
        <taxon>Embryophyta</taxon>
        <taxon>Tracheophyta</taxon>
        <taxon>Spermatophyta</taxon>
        <taxon>Magnoliopsida</taxon>
        <taxon>eudicotyledons</taxon>
        <taxon>Gunneridae</taxon>
        <taxon>Pentapetalae</taxon>
        <taxon>rosids</taxon>
        <taxon>malvids</taxon>
        <taxon>Sapindales</taxon>
        <taxon>Sapindaceae</taxon>
        <taxon>Hippocastanoideae</taxon>
        <taxon>Acereae</taxon>
        <taxon>Dipteronia</taxon>
    </lineage>
</organism>
<accession>A0AAD9ZUT7</accession>
<dbReference type="InterPro" id="IPR007493">
    <property type="entry name" value="DUF538"/>
</dbReference>
<dbReference type="Gene3D" id="2.30.240.10">
    <property type="entry name" value="At5g01610-like"/>
    <property type="match status" value="1"/>
</dbReference>
<protein>
    <recommendedName>
        <fullName evidence="3">DUF538 family protein</fullName>
    </recommendedName>
</protein>
<dbReference type="AlphaFoldDB" id="A0AAD9ZUT7"/>
<reference evidence="1" key="1">
    <citation type="journal article" date="2023" name="Plant J.">
        <title>Genome sequences and population genomics provide insights into the demographic history, inbreeding, and mutation load of two 'living fossil' tree species of Dipteronia.</title>
        <authorList>
            <person name="Feng Y."/>
            <person name="Comes H.P."/>
            <person name="Chen J."/>
            <person name="Zhu S."/>
            <person name="Lu R."/>
            <person name="Zhang X."/>
            <person name="Li P."/>
            <person name="Qiu J."/>
            <person name="Olsen K.M."/>
            <person name="Qiu Y."/>
        </authorList>
    </citation>
    <scope>NUCLEOTIDE SEQUENCE</scope>
    <source>
        <strain evidence="1">NBL</strain>
    </source>
</reference>
<dbReference type="Pfam" id="PF04398">
    <property type="entry name" value="DUF538"/>
    <property type="match status" value="1"/>
</dbReference>
<dbReference type="SUPFAM" id="SSF141562">
    <property type="entry name" value="At5g01610-like"/>
    <property type="match status" value="1"/>
</dbReference>
<sequence length="178" mass="20524">MSLVTEEMKGKAEVCHGDERCREKFMLLLAEIGFPAGLLALQHIEECGYVKEVGFVWLRLHKEKEEEKKEHRFENVVLRFDSVVTAYFEPKKIKKLTGVKAKEFLIWISLCEIYVVNDSSSSSTSSYGSITFKTSAAGISKSFPVSVFRNHDREEEKEDEVMIMKKMKQRMEICGEKL</sequence>
<name>A0AAD9ZUT7_9ROSI</name>
<evidence type="ECO:0008006" key="3">
    <source>
        <dbReference type="Google" id="ProtNLM"/>
    </source>
</evidence>
<keyword evidence="2" id="KW-1185">Reference proteome</keyword>
<proteinExistence type="predicted"/>
<gene>
    <name evidence="1" type="ORF">Dsin_029897</name>
</gene>
<dbReference type="PANTHER" id="PTHR31676:SF73">
    <property type="entry name" value="SIMILARITY TO UNKNOWN PROTEIN"/>
    <property type="match status" value="1"/>
</dbReference>
<evidence type="ECO:0000313" key="2">
    <source>
        <dbReference type="Proteomes" id="UP001281410"/>
    </source>
</evidence>
<dbReference type="InterPro" id="IPR036758">
    <property type="entry name" value="At5g01610-like"/>
</dbReference>
<dbReference type="Proteomes" id="UP001281410">
    <property type="component" value="Unassembled WGS sequence"/>
</dbReference>
<dbReference type="EMBL" id="JANJYJ010000009">
    <property type="protein sequence ID" value="KAK3190336.1"/>
    <property type="molecule type" value="Genomic_DNA"/>
</dbReference>
<dbReference type="PANTHER" id="PTHR31676">
    <property type="entry name" value="T31J12.3 PROTEIN-RELATED"/>
    <property type="match status" value="1"/>
</dbReference>
<comment type="caution">
    <text evidence="1">The sequence shown here is derived from an EMBL/GenBank/DDBJ whole genome shotgun (WGS) entry which is preliminary data.</text>
</comment>
<evidence type="ECO:0000313" key="1">
    <source>
        <dbReference type="EMBL" id="KAK3190336.1"/>
    </source>
</evidence>